<feature type="non-terminal residue" evidence="3">
    <location>
        <position position="1"/>
    </location>
</feature>
<name>A0A9K3CZ27_9EUKA</name>
<dbReference type="EMBL" id="BDIP01002031">
    <property type="protein sequence ID" value="GIQ85607.1"/>
    <property type="molecule type" value="Genomic_DNA"/>
</dbReference>
<reference evidence="3 4" key="1">
    <citation type="journal article" date="2018" name="PLoS ONE">
        <title>The draft genome of Kipferlia bialata reveals reductive genome evolution in fornicate parasites.</title>
        <authorList>
            <person name="Tanifuji G."/>
            <person name="Takabayashi S."/>
            <person name="Kume K."/>
            <person name="Takagi M."/>
            <person name="Nakayama T."/>
            <person name="Kamikawa R."/>
            <person name="Inagaki Y."/>
            <person name="Hashimoto T."/>
        </authorList>
    </citation>
    <scope>NUCLEOTIDE SEQUENCE [LARGE SCALE GENOMIC DNA]</scope>
    <source>
        <strain evidence="3">NY0173</strain>
    </source>
</reference>
<feature type="region of interest" description="Disordered" evidence="2">
    <location>
        <begin position="84"/>
        <end position="106"/>
    </location>
</feature>
<gene>
    <name evidence="3" type="ORF">KIPB_007305</name>
</gene>
<evidence type="ECO:0000313" key="3">
    <source>
        <dbReference type="EMBL" id="GIQ85607.1"/>
    </source>
</evidence>
<evidence type="ECO:0000256" key="1">
    <source>
        <dbReference type="SAM" id="Coils"/>
    </source>
</evidence>
<evidence type="ECO:0000256" key="2">
    <source>
        <dbReference type="SAM" id="MobiDB-lite"/>
    </source>
</evidence>
<keyword evidence="1" id="KW-0175">Coiled coil</keyword>
<protein>
    <submittedName>
        <fullName evidence="3">Uncharacterized protein</fullName>
    </submittedName>
</protein>
<dbReference type="Proteomes" id="UP000265618">
    <property type="component" value="Unassembled WGS sequence"/>
</dbReference>
<sequence length="293" mass="31149">ESISTLHFARRAGKIVNRAVINEVLSEEDKLNRLESDNATLRKRVAELEGLLAGKRPASSSGAVRPPKAKRIAVLKDESAEAVEVVSEASETEGSSSGSGASEAESIIEIEEEPEVEFSDSESDAKGPAAQAKAIDFEGVGPLGEDTIQIGGLAQFEGLDHLGGEGSQFEGLAGEGAHFEGLGGEGEDDLAMRIMAEVDAETAGMGDMSEDSDDGAGFPDFSAGNMTIDLSSMKGVRYTTANAALEAQVASLTQRLEEKDKESQQERETFSVKLDEQRFTFSAKLDELETQRQ</sequence>
<accession>A0A9K3CZ27</accession>
<evidence type="ECO:0000313" key="4">
    <source>
        <dbReference type="Proteomes" id="UP000265618"/>
    </source>
</evidence>
<dbReference type="AlphaFoldDB" id="A0A9K3CZ27"/>
<feature type="coiled-coil region" evidence="1">
    <location>
        <begin position="242"/>
        <end position="269"/>
    </location>
</feature>
<feature type="compositionally biased region" description="Low complexity" evidence="2">
    <location>
        <begin position="84"/>
        <end position="105"/>
    </location>
</feature>
<feature type="non-terminal residue" evidence="3">
    <location>
        <position position="293"/>
    </location>
</feature>
<feature type="coiled-coil region" evidence="1">
    <location>
        <begin position="17"/>
        <end position="51"/>
    </location>
</feature>
<comment type="caution">
    <text evidence="3">The sequence shown here is derived from an EMBL/GenBank/DDBJ whole genome shotgun (WGS) entry which is preliminary data.</text>
</comment>
<organism evidence="3 4">
    <name type="scientific">Kipferlia bialata</name>
    <dbReference type="NCBI Taxonomy" id="797122"/>
    <lineage>
        <taxon>Eukaryota</taxon>
        <taxon>Metamonada</taxon>
        <taxon>Carpediemonas-like organisms</taxon>
        <taxon>Kipferlia</taxon>
    </lineage>
</organism>
<keyword evidence="4" id="KW-1185">Reference proteome</keyword>
<proteinExistence type="predicted"/>